<dbReference type="Proteomes" id="UP000192578">
    <property type="component" value="Unassembled WGS sequence"/>
</dbReference>
<keyword evidence="4" id="KW-0067">ATP-binding</keyword>
<dbReference type="InterPro" id="IPR000608">
    <property type="entry name" value="UBC"/>
</dbReference>
<evidence type="ECO:0000313" key="8">
    <source>
        <dbReference type="Proteomes" id="UP000192578"/>
    </source>
</evidence>
<feature type="compositionally biased region" description="Polar residues" evidence="5">
    <location>
        <begin position="1"/>
        <end position="14"/>
    </location>
</feature>
<gene>
    <name evidence="7" type="ORF">BV898_14044</name>
</gene>
<feature type="region of interest" description="Disordered" evidence="5">
    <location>
        <begin position="1"/>
        <end position="27"/>
    </location>
</feature>
<evidence type="ECO:0000256" key="2">
    <source>
        <dbReference type="ARBA" id="ARBA00022786"/>
    </source>
</evidence>
<sequence length="270" mass="30484">MANNNLIPSPLTQRARSRPPKQHASNNPAVRLLMQEFQLLQREPNEGYQIKLLRNDNLFEWDVAIFGPPDTIYAGGYFRALIKFPPEYPFSPPAVRFVNKLWHPNIYDNGTVCISILHPASNDTRSGELPCERWNPTQNAHSVVMSIVSLLNEPNTSSPANVDAGIMYRRWKEHGDLEYERIVKEQVEASKLEAERDGVKVPTTVHEYCVRQGATTGAAGTDLKDAVVREGDYRYPTMDLCEDMDYAQDERENGSMEVSDGGENQGSLMQ</sequence>
<feature type="region of interest" description="Disordered" evidence="5">
    <location>
        <begin position="250"/>
        <end position="270"/>
    </location>
</feature>
<dbReference type="AlphaFoldDB" id="A0A1W0W8T6"/>
<comment type="similarity">
    <text evidence="4">Belongs to the ubiquitin-conjugating enzyme family.</text>
</comment>
<feature type="domain" description="UBC core" evidence="6">
    <location>
        <begin position="28"/>
        <end position="192"/>
    </location>
</feature>
<dbReference type="InterPro" id="IPR023313">
    <property type="entry name" value="UBQ-conjugating_AS"/>
</dbReference>
<reference evidence="8" key="1">
    <citation type="submission" date="2017-01" db="EMBL/GenBank/DDBJ databases">
        <title>Comparative genomics of anhydrobiosis in the tardigrade Hypsibius dujardini.</title>
        <authorList>
            <person name="Yoshida Y."/>
            <person name="Koutsovoulos G."/>
            <person name="Laetsch D."/>
            <person name="Stevens L."/>
            <person name="Kumar S."/>
            <person name="Horikawa D."/>
            <person name="Ishino K."/>
            <person name="Komine S."/>
            <person name="Tomita M."/>
            <person name="Blaxter M."/>
            <person name="Arakawa K."/>
        </authorList>
    </citation>
    <scope>NUCLEOTIDE SEQUENCE [LARGE SCALE GENOMIC DNA]</scope>
    <source>
        <strain evidence="8">Z151</strain>
    </source>
</reference>
<dbReference type="InterPro" id="IPR016135">
    <property type="entry name" value="UBQ-conjugating_enzyme/RWD"/>
</dbReference>
<evidence type="ECO:0000256" key="5">
    <source>
        <dbReference type="SAM" id="MobiDB-lite"/>
    </source>
</evidence>
<dbReference type="SUPFAM" id="SSF54495">
    <property type="entry name" value="UBC-like"/>
    <property type="match status" value="1"/>
</dbReference>
<evidence type="ECO:0000259" key="6">
    <source>
        <dbReference type="PROSITE" id="PS50127"/>
    </source>
</evidence>
<dbReference type="PROSITE" id="PS50127">
    <property type="entry name" value="UBC_2"/>
    <property type="match status" value="1"/>
</dbReference>
<evidence type="ECO:0000256" key="3">
    <source>
        <dbReference type="PROSITE-ProRule" id="PRU10133"/>
    </source>
</evidence>
<dbReference type="PROSITE" id="PS00183">
    <property type="entry name" value="UBC_1"/>
    <property type="match status" value="1"/>
</dbReference>
<evidence type="ECO:0000256" key="1">
    <source>
        <dbReference type="ARBA" id="ARBA00022679"/>
    </source>
</evidence>
<dbReference type="PANTHER" id="PTHR24067">
    <property type="entry name" value="UBIQUITIN-CONJUGATING ENZYME E2"/>
    <property type="match status" value="1"/>
</dbReference>
<dbReference type="GO" id="GO:0005524">
    <property type="term" value="F:ATP binding"/>
    <property type="evidence" value="ECO:0007669"/>
    <property type="project" value="UniProtKB-UniRule"/>
</dbReference>
<dbReference type="InterPro" id="IPR050113">
    <property type="entry name" value="Ub_conjugating_enzyme"/>
</dbReference>
<dbReference type="SMART" id="SM00212">
    <property type="entry name" value="UBCc"/>
    <property type="match status" value="1"/>
</dbReference>
<dbReference type="EMBL" id="MTYJ01000165">
    <property type="protein sequence ID" value="OQV11621.1"/>
    <property type="molecule type" value="Genomic_DNA"/>
</dbReference>
<keyword evidence="2 4" id="KW-0833">Ubl conjugation pathway</keyword>
<evidence type="ECO:0000256" key="4">
    <source>
        <dbReference type="RuleBase" id="RU362109"/>
    </source>
</evidence>
<dbReference type="OrthoDB" id="19692at2759"/>
<keyword evidence="8" id="KW-1185">Reference proteome</keyword>
<dbReference type="Gene3D" id="3.10.110.10">
    <property type="entry name" value="Ubiquitin Conjugating Enzyme"/>
    <property type="match status" value="1"/>
</dbReference>
<feature type="active site" description="Glycyl thioester intermediate" evidence="3">
    <location>
        <position position="113"/>
    </location>
</feature>
<keyword evidence="4" id="KW-0547">Nucleotide-binding</keyword>
<keyword evidence="1" id="KW-0808">Transferase</keyword>
<name>A0A1W0W8T6_HYPEX</name>
<dbReference type="FunFam" id="3.10.110.10:FF:000051">
    <property type="entry name" value="ubiquitin-conjugating enzyme E2 R2-like"/>
    <property type="match status" value="1"/>
</dbReference>
<dbReference type="Pfam" id="PF00179">
    <property type="entry name" value="UQ_con"/>
    <property type="match status" value="1"/>
</dbReference>
<evidence type="ECO:0000313" key="7">
    <source>
        <dbReference type="EMBL" id="OQV11621.1"/>
    </source>
</evidence>
<protein>
    <submittedName>
        <fullName evidence="7">Ubiquitin-conjugating enzyme E2 R1</fullName>
    </submittedName>
</protein>
<organism evidence="7 8">
    <name type="scientific">Hypsibius exemplaris</name>
    <name type="common">Freshwater tardigrade</name>
    <dbReference type="NCBI Taxonomy" id="2072580"/>
    <lineage>
        <taxon>Eukaryota</taxon>
        <taxon>Metazoa</taxon>
        <taxon>Ecdysozoa</taxon>
        <taxon>Tardigrada</taxon>
        <taxon>Eutardigrada</taxon>
        <taxon>Parachela</taxon>
        <taxon>Hypsibioidea</taxon>
        <taxon>Hypsibiidae</taxon>
        <taxon>Hypsibius</taxon>
    </lineage>
</organism>
<dbReference type="GO" id="GO:0016740">
    <property type="term" value="F:transferase activity"/>
    <property type="evidence" value="ECO:0007669"/>
    <property type="project" value="UniProtKB-KW"/>
</dbReference>
<comment type="caution">
    <text evidence="7">The sequence shown here is derived from an EMBL/GenBank/DDBJ whole genome shotgun (WGS) entry which is preliminary data.</text>
</comment>
<accession>A0A1W0W8T6</accession>
<proteinExistence type="inferred from homology"/>